<evidence type="ECO:0000313" key="2">
    <source>
        <dbReference type="Proteomes" id="UP000199181"/>
    </source>
</evidence>
<proteinExistence type="predicted"/>
<dbReference type="Gene3D" id="3.10.490.10">
    <property type="entry name" value="Gamma-glutamyl cyclotransferase-like"/>
    <property type="match status" value="1"/>
</dbReference>
<dbReference type="RefSeq" id="WP_093515462.1">
    <property type="nucleotide sequence ID" value="NZ_FOIJ01000001.1"/>
</dbReference>
<accession>A0A1I0ABA4</accession>
<dbReference type="Proteomes" id="UP000199181">
    <property type="component" value="Unassembled WGS sequence"/>
</dbReference>
<dbReference type="AlphaFoldDB" id="A0A1I0ABA4"/>
<name>A0A1I0ABA4_9BACT</name>
<gene>
    <name evidence="1" type="ORF">SAMN05443639_101605</name>
</gene>
<organism evidence="1 2">
    <name type="scientific">Stigmatella erecta</name>
    <dbReference type="NCBI Taxonomy" id="83460"/>
    <lineage>
        <taxon>Bacteria</taxon>
        <taxon>Pseudomonadati</taxon>
        <taxon>Myxococcota</taxon>
        <taxon>Myxococcia</taxon>
        <taxon>Myxococcales</taxon>
        <taxon>Cystobacterineae</taxon>
        <taxon>Archangiaceae</taxon>
        <taxon>Stigmatella</taxon>
    </lineage>
</organism>
<dbReference type="EMBL" id="FOIJ01000001">
    <property type="protein sequence ID" value="SES90955.1"/>
    <property type="molecule type" value="Genomic_DNA"/>
</dbReference>
<evidence type="ECO:0000313" key="1">
    <source>
        <dbReference type="EMBL" id="SES90955.1"/>
    </source>
</evidence>
<protein>
    <submittedName>
        <fullName evidence="1">Cation transport regulator ChaC</fullName>
    </submittedName>
</protein>
<keyword evidence="2" id="KW-1185">Reference proteome</keyword>
<dbReference type="Pfam" id="PF13772">
    <property type="entry name" value="AIG2_2"/>
    <property type="match status" value="1"/>
</dbReference>
<reference evidence="2" key="1">
    <citation type="submission" date="2016-10" db="EMBL/GenBank/DDBJ databases">
        <authorList>
            <person name="Varghese N."/>
            <person name="Submissions S."/>
        </authorList>
    </citation>
    <scope>NUCLEOTIDE SEQUENCE [LARGE SCALE GENOMIC DNA]</scope>
    <source>
        <strain evidence="2">DSM 16858</strain>
    </source>
</reference>
<sequence>MDSHYDQVMKARNAADPSVSRLYFAYSTILDRAAFEEWRSQHSYDFFQLPEGRLAEALDVALVYDFPSRWWGGRVAGLTDQPGKSLFGRLFEIRGQDWPILQHKEGLVTGMCIERPVRVRVEGQEVEAIAFTTAPRRASREGAISPRFVEALVRGAQSAGLPADYIERLRRGEEG</sequence>